<dbReference type="PANTHER" id="PTHR43081">
    <property type="entry name" value="ADENYLATE CYCLASE, TERMINAL-DIFFERENTIATION SPECIFIC-RELATED"/>
    <property type="match status" value="1"/>
</dbReference>
<dbReference type="InterPro" id="IPR001054">
    <property type="entry name" value="A/G_cyclase"/>
</dbReference>
<dbReference type="PANTHER" id="PTHR43081:SF1">
    <property type="entry name" value="ADENYLATE CYCLASE, TERMINAL-DIFFERENTIATION SPECIFIC"/>
    <property type="match status" value="1"/>
</dbReference>
<dbReference type="Pfam" id="PF00211">
    <property type="entry name" value="Guanylate_cyc"/>
    <property type="match status" value="1"/>
</dbReference>
<dbReference type="GO" id="GO:0009190">
    <property type="term" value="P:cyclic nucleotide biosynthetic process"/>
    <property type="evidence" value="ECO:0007669"/>
    <property type="project" value="InterPro"/>
</dbReference>
<dbReference type="SMART" id="SM00044">
    <property type="entry name" value="CYCc"/>
    <property type="match status" value="1"/>
</dbReference>
<dbReference type="EMBL" id="JAAAMJ010000003">
    <property type="protein sequence ID" value="NDV86333.1"/>
    <property type="molecule type" value="Genomic_DNA"/>
</dbReference>
<keyword evidence="1" id="KW-0812">Transmembrane</keyword>
<proteinExistence type="predicted"/>
<dbReference type="PROSITE" id="PS50125">
    <property type="entry name" value="GUANYLATE_CYCLASE_2"/>
    <property type="match status" value="1"/>
</dbReference>
<reference evidence="3 4" key="1">
    <citation type="submission" date="2020-01" db="EMBL/GenBank/DDBJ databases">
        <title>Genomes of bacteria type strains.</title>
        <authorList>
            <person name="Chen J."/>
            <person name="Zhu S."/>
            <person name="Chen J."/>
        </authorList>
    </citation>
    <scope>NUCLEOTIDE SEQUENCE [LARGE SCALE GENOMIC DNA]</scope>
    <source>
        <strain evidence="3 4">KCTC 52919</strain>
    </source>
</reference>
<dbReference type="InterPro" id="IPR050697">
    <property type="entry name" value="Adenylyl/Guanylyl_Cyclase_3/4"/>
</dbReference>
<keyword evidence="1" id="KW-1133">Transmembrane helix</keyword>
<dbReference type="SUPFAM" id="SSF55073">
    <property type="entry name" value="Nucleotide cyclase"/>
    <property type="match status" value="1"/>
</dbReference>
<dbReference type="GO" id="GO:0035556">
    <property type="term" value="P:intracellular signal transduction"/>
    <property type="evidence" value="ECO:0007669"/>
    <property type="project" value="InterPro"/>
</dbReference>
<keyword evidence="4" id="KW-1185">Reference proteome</keyword>
<evidence type="ECO:0000313" key="4">
    <source>
        <dbReference type="Proteomes" id="UP000476332"/>
    </source>
</evidence>
<dbReference type="AlphaFoldDB" id="A0A6L9MEN0"/>
<evidence type="ECO:0000313" key="3">
    <source>
        <dbReference type="EMBL" id="NDV86333.1"/>
    </source>
</evidence>
<evidence type="ECO:0000256" key="1">
    <source>
        <dbReference type="SAM" id="Phobius"/>
    </source>
</evidence>
<gene>
    <name evidence="3" type="ORF">GTW51_06420</name>
</gene>
<dbReference type="RefSeq" id="WP_163043086.1">
    <property type="nucleotide sequence ID" value="NZ_JAAAMJ010000003.1"/>
</dbReference>
<feature type="domain" description="Guanylate cyclase" evidence="2">
    <location>
        <begin position="105"/>
        <end position="237"/>
    </location>
</feature>
<dbReference type="Gene3D" id="3.30.70.1230">
    <property type="entry name" value="Nucleotide cyclase"/>
    <property type="match status" value="1"/>
</dbReference>
<dbReference type="CDD" id="cd07302">
    <property type="entry name" value="CHD"/>
    <property type="match status" value="1"/>
</dbReference>
<dbReference type="Gene3D" id="6.10.340.10">
    <property type="match status" value="1"/>
</dbReference>
<organism evidence="3 4">
    <name type="scientific">Aurantimonas aggregata</name>
    <dbReference type="NCBI Taxonomy" id="2047720"/>
    <lineage>
        <taxon>Bacteria</taxon>
        <taxon>Pseudomonadati</taxon>
        <taxon>Pseudomonadota</taxon>
        <taxon>Alphaproteobacteria</taxon>
        <taxon>Hyphomicrobiales</taxon>
        <taxon>Aurantimonadaceae</taxon>
        <taxon>Aurantimonas</taxon>
    </lineage>
</organism>
<dbReference type="GO" id="GO:0004016">
    <property type="term" value="F:adenylate cyclase activity"/>
    <property type="evidence" value="ECO:0007669"/>
    <property type="project" value="UniProtKB-ARBA"/>
</dbReference>
<sequence>MVTAIGIGGLGLLAVAILVAIFVGRRLGRPMLALAKVASRVEVLDFSGAAGLPRGPVREINQAVGAVERMAGGLAWFETYLPRTLVRRLMAAGPDVRLSEMRDVTVMFTDLESYSQFSLELPANDVVNYLNELLSRIGPIIEEGGGTIDKYIGDSVMAFWGAPDERSDHAAAACHVAMAIAREVEAFNVGRRDQGQHACRMRIGLHTGPVAVGNVGFDGRMDYTIIGQTVNVAQAIEQAGRGVVGIREAVVLVSAATADGAGPAFAFEPHRGLIVDDVTQTFQLS</sequence>
<accession>A0A6L9MEN0</accession>
<name>A0A6L9MEN0_9HYPH</name>
<dbReference type="Proteomes" id="UP000476332">
    <property type="component" value="Unassembled WGS sequence"/>
</dbReference>
<dbReference type="InterPro" id="IPR029787">
    <property type="entry name" value="Nucleotide_cyclase"/>
</dbReference>
<feature type="transmembrane region" description="Helical" evidence="1">
    <location>
        <begin position="6"/>
        <end position="24"/>
    </location>
</feature>
<protein>
    <recommendedName>
        <fullName evidence="2">Guanylate cyclase domain-containing protein</fullName>
    </recommendedName>
</protein>
<keyword evidence="1" id="KW-0472">Membrane</keyword>
<comment type="caution">
    <text evidence="3">The sequence shown here is derived from an EMBL/GenBank/DDBJ whole genome shotgun (WGS) entry which is preliminary data.</text>
</comment>
<evidence type="ECO:0000259" key="2">
    <source>
        <dbReference type="PROSITE" id="PS50125"/>
    </source>
</evidence>